<feature type="compositionally biased region" description="Basic and acidic residues" evidence="1">
    <location>
        <begin position="139"/>
        <end position="158"/>
    </location>
</feature>
<name>A0AAV5UEN4_9BILA</name>
<sequence length="280" mass="31411">LRMAILLGLLLVPAVLSQALYGINQLDSYSRIIQSNNVAGLGLLNDAIARGKVHNVQTEVLGTPKLSGLPPLPEHAVQRGTPLLDSDALAPPRRVVQKRVNSEQTTTPPSNIWGVNPNPELPQDTRARLGGFYDEDGEFHEYEKKKEGKKRENKRKISEDDEIPHVITPIGRIDESPHPISSSRHVFTAPSSPQRASKLERRVRRVRQQQQQLQQQQPHRAVPRQVAPASTPPPFVYRPKPKPFDRATDDNNLLAEVEEYDDWLDQREGISVSLPRSSCL</sequence>
<evidence type="ECO:0000313" key="4">
    <source>
        <dbReference type="Proteomes" id="UP001432027"/>
    </source>
</evidence>
<feature type="non-terminal residue" evidence="3">
    <location>
        <position position="1"/>
    </location>
</feature>
<evidence type="ECO:0000256" key="2">
    <source>
        <dbReference type="SAM" id="SignalP"/>
    </source>
</evidence>
<dbReference type="AlphaFoldDB" id="A0AAV5UEN4"/>
<proteinExistence type="predicted"/>
<evidence type="ECO:0000313" key="3">
    <source>
        <dbReference type="EMBL" id="GMT04780.1"/>
    </source>
</evidence>
<reference evidence="3" key="1">
    <citation type="submission" date="2023-10" db="EMBL/GenBank/DDBJ databases">
        <title>Genome assembly of Pristionchus species.</title>
        <authorList>
            <person name="Yoshida K."/>
            <person name="Sommer R.J."/>
        </authorList>
    </citation>
    <scope>NUCLEOTIDE SEQUENCE</scope>
    <source>
        <strain evidence="3">RS0144</strain>
    </source>
</reference>
<gene>
    <name evidence="3" type="ORF">PENTCL1PPCAC_26954</name>
</gene>
<dbReference type="EMBL" id="BTSX01000006">
    <property type="protein sequence ID" value="GMT04780.1"/>
    <property type="molecule type" value="Genomic_DNA"/>
</dbReference>
<keyword evidence="4" id="KW-1185">Reference proteome</keyword>
<feature type="compositionally biased region" description="Low complexity" evidence="1">
    <location>
        <begin position="208"/>
        <end position="217"/>
    </location>
</feature>
<accession>A0AAV5UEN4</accession>
<organism evidence="3 4">
    <name type="scientific">Pristionchus entomophagus</name>
    <dbReference type="NCBI Taxonomy" id="358040"/>
    <lineage>
        <taxon>Eukaryota</taxon>
        <taxon>Metazoa</taxon>
        <taxon>Ecdysozoa</taxon>
        <taxon>Nematoda</taxon>
        <taxon>Chromadorea</taxon>
        <taxon>Rhabditida</taxon>
        <taxon>Rhabditina</taxon>
        <taxon>Diplogasteromorpha</taxon>
        <taxon>Diplogasteroidea</taxon>
        <taxon>Neodiplogasteridae</taxon>
        <taxon>Pristionchus</taxon>
    </lineage>
</organism>
<keyword evidence="2" id="KW-0732">Signal</keyword>
<protein>
    <submittedName>
        <fullName evidence="3">Uncharacterized protein</fullName>
    </submittedName>
</protein>
<feature type="region of interest" description="Disordered" evidence="1">
    <location>
        <begin position="139"/>
        <end position="250"/>
    </location>
</feature>
<dbReference type="Proteomes" id="UP001432027">
    <property type="component" value="Unassembled WGS sequence"/>
</dbReference>
<feature type="region of interest" description="Disordered" evidence="1">
    <location>
        <begin position="99"/>
        <end position="123"/>
    </location>
</feature>
<evidence type="ECO:0000256" key="1">
    <source>
        <dbReference type="SAM" id="MobiDB-lite"/>
    </source>
</evidence>
<feature type="compositionally biased region" description="Polar residues" evidence="1">
    <location>
        <begin position="179"/>
        <end position="195"/>
    </location>
</feature>
<feature type="chain" id="PRO_5043910429" evidence="2">
    <location>
        <begin position="18"/>
        <end position="280"/>
    </location>
</feature>
<feature type="signal peptide" evidence="2">
    <location>
        <begin position="1"/>
        <end position="17"/>
    </location>
</feature>
<comment type="caution">
    <text evidence="3">The sequence shown here is derived from an EMBL/GenBank/DDBJ whole genome shotgun (WGS) entry which is preliminary data.</text>
</comment>